<evidence type="ECO:0000256" key="2">
    <source>
        <dbReference type="SAM" id="SignalP"/>
    </source>
</evidence>
<dbReference type="EMBL" id="AZEZ01000091">
    <property type="protein sequence ID" value="KRL43267.1"/>
    <property type="molecule type" value="Genomic_DNA"/>
</dbReference>
<accession>A0A0R1QQ26</accession>
<comment type="caution">
    <text evidence="4">The sequence shown here is derived from an EMBL/GenBank/DDBJ whole genome shotgun (WGS) entry which is preliminary data.</text>
</comment>
<proteinExistence type="predicted"/>
<sequence length="852" mass="89444">MNNMLLNKKCIYLGVSLFSAMILGSISSQNVKADTTSDSTTTENTTTGSTTTQPTSSTATSTAPTSSTVTQPTSSSVTSTASTGTTTQPTSSSVTSTASTGSTVTQPTTSSVTSTASTGTTTQPTGSSVTSTAPTSSTVTQPASSSVTSTASTGSTTTQPATSTAGNTGTSATINPTTTGTSTATTAPISYAIPSNVTDATVVNFTDPTLEYAVKNAMNIPYNSDLTIGDIKNYASTTLQVSIDSYDLAHPNGPTSTATPGSYISDENSTPIESLNGMQYLQLLPTKTGISFQTLLASDPNANTDLTPLDNLNLTSFDLAGDFSDPSAKEIDASQISKLNLSKSSSLDLEGSATGNGIDQQELDELAPTINSYANNGQGFNMIELDNSAISDFSPLKGTETGKSVMIDAVSNTINDPTTVYGVDSQPLTFTADKLLDPNGTDIANKYTYSPTVISADNKDDDLNNTAGTDNFTLNNADQTAKTLTYGNYGFNNGYANDSAVREQLGNTYFEEATTVNQPLIWQASPTVTIDYLDSTGKPITNNGVALTKTISGTGIGSAYDLTSDSQVAGYTLASPTTLLKGTYTEAPQTIDLTYKLIPQSSSENTTPVIPSTSQKVTIQDVTGNTRASAYLSDIGVHGVTTINDKKFYLLGDGELVEARDYDAVTSKAAGIVRTFGATVDLVNASGQPISATLSPNSEWKYDKIVAIHGKGYYEVATNEFLPIDRAVAFTPTTATTNVTLSTKALIYDSQGRRLRETLPSGSTWRTDGCAIINGVKMYRVASDEYIPATGTNTYTPTNIDYRTAAVTTLYDQDGQPLRATLPAKTSWKVDRIVVINGQRYYRVATNEFVKA</sequence>
<dbReference type="Proteomes" id="UP000050872">
    <property type="component" value="Unassembled WGS sequence"/>
</dbReference>
<gene>
    <name evidence="4" type="ORF">FD29_GL001091</name>
</gene>
<evidence type="ECO:0000313" key="4">
    <source>
        <dbReference type="EMBL" id="KRL43267.1"/>
    </source>
</evidence>
<feature type="domain" description="S-layer protein C-terminal" evidence="3">
    <location>
        <begin position="733"/>
        <end position="789"/>
    </location>
</feature>
<evidence type="ECO:0000259" key="3">
    <source>
        <dbReference type="Pfam" id="PF03217"/>
    </source>
</evidence>
<protein>
    <recommendedName>
        <fullName evidence="3">S-layer protein C-terminal domain-containing protein</fullName>
    </recommendedName>
</protein>
<dbReference type="InterPro" id="IPR024968">
    <property type="entry name" value="SlpA_C_lactobacillus"/>
</dbReference>
<reference evidence="4 5" key="1">
    <citation type="journal article" date="2015" name="Genome Announc.">
        <title>Expanding the biotechnology potential of lactobacilli through comparative genomics of 213 strains and associated genera.</title>
        <authorList>
            <person name="Sun Z."/>
            <person name="Harris H.M."/>
            <person name="McCann A."/>
            <person name="Guo C."/>
            <person name="Argimon S."/>
            <person name="Zhang W."/>
            <person name="Yang X."/>
            <person name="Jeffery I.B."/>
            <person name="Cooney J.C."/>
            <person name="Kagawa T.F."/>
            <person name="Liu W."/>
            <person name="Song Y."/>
            <person name="Salvetti E."/>
            <person name="Wrobel A."/>
            <person name="Rasinkangas P."/>
            <person name="Parkhill J."/>
            <person name="Rea M.C."/>
            <person name="O'Sullivan O."/>
            <person name="Ritari J."/>
            <person name="Douillard F.P."/>
            <person name="Paul Ross R."/>
            <person name="Yang R."/>
            <person name="Briner A.E."/>
            <person name="Felis G.E."/>
            <person name="de Vos W.M."/>
            <person name="Barrangou R."/>
            <person name="Klaenhammer T.R."/>
            <person name="Caufield P.W."/>
            <person name="Cui Y."/>
            <person name="Zhang H."/>
            <person name="O'Toole P.W."/>
        </authorList>
    </citation>
    <scope>NUCLEOTIDE SEQUENCE [LARGE SCALE GENOMIC DNA]</scope>
    <source>
        <strain evidence="4 5">DSM 14500</strain>
    </source>
</reference>
<feature type="region of interest" description="Disordered" evidence="1">
    <location>
        <begin position="29"/>
        <end position="183"/>
    </location>
</feature>
<dbReference type="OrthoDB" id="2323116at2"/>
<feature type="chain" id="PRO_5006409523" description="S-layer protein C-terminal domain-containing protein" evidence="2">
    <location>
        <begin position="34"/>
        <end position="852"/>
    </location>
</feature>
<evidence type="ECO:0000256" key="1">
    <source>
        <dbReference type="SAM" id="MobiDB-lite"/>
    </source>
</evidence>
<evidence type="ECO:0000313" key="5">
    <source>
        <dbReference type="Proteomes" id="UP000050872"/>
    </source>
</evidence>
<dbReference type="Gene3D" id="3.10.20.320">
    <property type="entry name" value="Putative peptidoglycan bound protein (lpxtg motif)"/>
    <property type="match status" value="1"/>
</dbReference>
<feature type="signal peptide" evidence="2">
    <location>
        <begin position="1"/>
        <end position="33"/>
    </location>
</feature>
<dbReference type="STRING" id="1423770.FD29_GL001091"/>
<keyword evidence="2" id="KW-0732">Signal</keyword>
<organism evidence="4 5">
    <name type="scientific">Companilactobacillus mindensis DSM 14500</name>
    <dbReference type="NCBI Taxonomy" id="1423770"/>
    <lineage>
        <taxon>Bacteria</taxon>
        <taxon>Bacillati</taxon>
        <taxon>Bacillota</taxon>
        <taxon>Bacilli</taxon>
        <taxon>Lactobacillales</taxon>
        <taxon>Lactobacillaceae</taxon>
        <taxon>Companilactobacillus</taxon>
    </lineage>
</organism>
<dbReference type="Pfam" id="PF03217">
    <property type="entry name" value="SlpA"/>
    <property type="match status" value="2"/>
</dbReference>
<dbReference type="PATRIC" id="fig|1423770.3.peg.1124"/>
<name>A0A0R1QQ26_9LACO</name>
<keyword evidence="5" id="KW-1185">Reference proteome</keyword>
<feature type="domain" description="S-layer protein C-terminal" evidence="3">
    <location>
        <begin position="809"/>
        <end position="852"/>
    </location>
</feature>
<dbReference type="AlphaFoldDB" id="A0A0R1QQ26"/>
<feature type="compositionally biased region" description="Low complexity" evidence="1">
    <location>
        <begin position="36"/>
        <end position="183"/>
    </location>
</feature>